<feature type="region of interest" description="Disordered" evidence="1">
    <location>
        <begin position="225"/>
        <end position="245"/>
    </location>
</feature>
<feature type="transmembrane region" description="Helical" evidence="2">
    <location>
        <begin position="12"/>
        <end position="32"/>
    </location>
</feature>
<dbReference type="Gene3D" id="3.20.20.450">
    <property type="entry name" value="EAL domain"/>
    <property type="match status" value="1"/>
</dbReference>
<dbReference type="Pfam" id="PF08448">
    <property type="entry name" value="PAS_4"/>
    <property type="match status" value="1"/>
</dbReference>
<dbReference type="SMART" id="SM00052">
    <property type="entry name" value="EAL"/>
    <property type="match status" value="1"/>
</dbReference>
<keyword evidence="2" id="KW-1133">Transmembrane helix</keyword>
<dbReference type="InterPro" id="IPR001633">
    <property type="entry name" value="EAL_dom"/>
</dbReference>
<evidence type="ECO:0000313" key="5">
    <source>
        <dbReference type="Proteomes" id="UP000198729"/>
    </source>
</evidence>
<dbReference type="SMART" id="SM00091">
    <property type="entry name" value="PAS"/>
    <property type="match status" value="1"/>
</dbReference>
<evidence type="ECO:0000313" key="4">
    <source>
        <dbReference type="EMBL" id="SCZ85715.1"/>
    </source>
</evidence>
<dbReference type="SUPFAM" id="SSF141868">
    <property type="entry name" value="EAL domain-like"/>
    <property type="match status" value="1"/>
</dbReference>
<dbReference type="Proteomes" id="UP000198729">
    <property type="component" value="Unassembled WGS sequence"/>
</dbReference>
<reference evidence="4 5" key="1">
    <citation type="submission" date="2016-10" db="EMBL/GenBank/DDBJ databases">
        <authorList>
            <person name="de Groot N.N."/>
        </authorList>
    </citation>
    <scope>NUCLEOTIDE SEQUENCE [LARGE SCALE GENOMIC DNA]</scope>
    <source>
        <strain evidence="4">1</strain>
    </source>
</reference>
<sequence length="503" mass="57119">MSTHIGSRINTIKPFLSVIIAMAVAGSLILLENLKLTAEPQIEAILWATLILTLCTTILQIARAEKDFSRYLAQLGSQRERLANEIKYRLWAEKTSAENKTKLQIIDENFPVMLAYFNRELQCCYHNRAFRQWFGLKPEQTDGKFIHECLNESFYLGVKQFLEKILAGETFQAQHTQQLANQSACLIIGQFVPHFDANGKVTGFYALYTPRLLKEGEQIVASGGVSSANTAETNEEKKSIRNPSSYQISHKQQKSLLDLPERILQAIEREAFHLHAQKIIPVEAHQDDEIYYEILIRMAEEESNMIPPGAFLPMVENYNLLPRLDRWVVSKSIEWLQNHAGNTNNILCLNVAKSTLEDKVFVVFIQERLNAAKIKPRRLCFEIETADAAANLPACAIFARNVRSLGCQVSLCSFDYDRESLHLLRNIKADFIKINGSLICNILRSEEDFNKVADINRFAHAQKIRTIGELVETPEILEKLAEIGVDYAQGFGINRPHPLSTIN</sequence>
<gene>
    <name evidence="4" type="ORF">NSMM_400193</name>
</gene>
<dbReference type="RefSeq" id="WP_090286217.1">
    <property type="nucleotide sequence ID" value="NZ_FMWO01000048.1"/>
</dbReference>
<evidence type="ECO:0000259" key="3">
    <source>
        <dbReference type="PROSITE" id="PS50883"/>
    </source>
</evidence>
<dbReference type="InterPro" id="IPR000014">
    <property type="entry name" value="PAS"/>
</dbReference>
<evidence type="ECO:0000256" key="1">
    <source>
        <dbReference type="SAM" id="MobiDB-lite"/>
    </source>
</evidence>
<dbReference type="GO" id="GO:0071111">
    <property type="term" value="F:cyclic-guanylate-specific phosphodiesterase activity"/>
    <property type="evidence" value="ECO:0007669"/>
    <property type="project" value="InterPro"/>
</dbReference>
<dbReference type="AlphaFoldDB" id="A0A1G5SET9"/>
<name>A0A1G5SET9_9PROT</name>
<dbReference type="CDD" id="cd01948">
    <property type="entry name" value="EAL"/>
    <property type="match status" value="1"/>
</dbReference>
<dbReference type="PANTHER" id="PTHR33121">
    <property type="entry name" value="CYCLIC DI-GMP PHOSPHODIESTERASE PDEF"/>
    <property type="match status" value="1"/>
</dbReference>
<dbReference type="Pfam" id="PF00563">
    <property type="entry name" value="EAL"/>
    <property type="match status" value="1"/>
</dbReference>
<keyword evidence="2" id="KW-0812">Transmembrane</keyword>
<proteinExistence type="predicted"/>
<dbReference type="STRING" id="51642.NSMM_400193"/>
<evidence type="ECO:0000256" key="2">
    <source>
        <dbReference type="SAM" id="Phobius"/>
    </source>
</evidence>
<keyword evidence="5" id="KW-1185">Reference proteome</keyword>
<dbReference type="PANTHER" id="PTHR33121:SF23">
    <property type="entry name" value="CYCLIC DI-GMP PHOSPHODIESTERASE PDEB"/>
    <property type="match status" value="1"/>
</dbReference>
<dbReference type="InterPro" id="IPR013656">
    <property type="entry name" value="PAS_4"/>
</dbReference>
<feature type="domain" description="EAL" evidence="3">
    <location>
        <begin position="256"/>
        <end position="503"/>
    </location>
</feature>
<dbReference type="InterPro" id="IPR035919">
    <property type="entry name" value="EAL_sf"/>
</dbReference>
<dbReference type="PROSITE" id="PS50883">
    <property type="entry name" value="EAL"/>
    <property type="match status" value="1"/>
</dbReference>
<keyword evidence="2" id="KW-0472">Membrane</keyword>
<dbReference type="OrthoDB" id="9762141at2"/>
<organism evidence="4 5">
    <name type="scientific">Nitrosomonas mobilis</name>
    <dbReference type="NCBI Taxonomy" id="51642"/>
    <lineage>
        <taxon>Bacteria</taxon>
        <taxon>Pseudomonadati</taxon>
        <taxon>Pseudomonadota</taxon>
        <taxon>Betaproteobacteria</taxon>
        <taxon>Nitrosomonadales</taxon>
        <taxon>Nitrosomonadaceae</taxon>
        <taxon>Nitrosomonas</taxon>
    </lineage>
</organism>
<dbReference type="InterPro" id="IPR035965">
    <property type="entry name" value="PAS-like_dom_sf"/>
</dbReference>
<protein>
    <recommendedName>
        <fullName evidence="3">EAL domain-containing protein</fullName>
    </recommendedName>
</protein>
<accession>A0A1G5SET9</accession>
<dbReference type="EMBL" id="FMWO01000048">
    <property type="protein sequence ID" value="SCZ85715.1"/>
    <property type="molecule type" value="Genomic_DNA"/>
</dbReference>
<feature type="transmembrane region" description="Helical" evidence="2">
    <location>
        <begin position="44"/>
        <end position="62"/>
    </location>
</feature>
<dbReference type="InterPro" id="IPR050706">
    <property type="entry name" value="Cyclic-di-GMP_PDE-like"/>
</dbReference>
<dbReference type="SUPFAM" id="SSF55785">
    <property type="entry name" value="PYP-like sensor domain (PAS domain)"/>
    <property type="match status" value="1"/>
</dbReference>
<dbReference type="Gene3D" id="3.30.450.20">
    <property type="entry name" value="PAS domain"/>
    <property type="match status" value="1"/>
</dbReference>